<keyword evidence="2" id="KW-1185">Reference proteome</keyword>
<sequence>MPTVLYNSTACTAQLGSPCEGLAPTFSPACFMYATVNLPEALKYEMYLRLPPSSSVISSDCGVTPRSQALAPLAPLPPPSAPADFLQLGVAHPQRPNLNSQARHSGVQGCLAQPLTQLQQARQHIR</sequence>
<evidence type="ECO:0000313" key="1">
    <source>
        <dbReference type="EMBL" id="GFH21946.1"/>
    </source>
</evidence>
<dbReference type="EMBL" id="BLLF01001936">
    <property type="protein sequence ID" value="GFH21946.1"/>
    <property type="molecule type" value="Genomic_DNA"/>
</dbReference>
<evidence type="ECO:0000313" key="2">
    <source>
        <dbReference type="Proteomes" id="UP000485058"/>
    </source>
</evidence>
<proteinExistence type="predicted"/>
<dbReference type="AlphaFoldDB" id="A0A699ZTE3"/>
<accession>A0A699ZTE3</accession>
<comment type="caution">
    <text evidence="1">The sequence shown here is derived from an EMBL/GenBank/DDBJ whole genome shotgun (WGS) entry which is preliminary data.</text>
</comment>
<name>A0A699ZTE3_HAELA</name>
<dbReference type="Proteomes" id="UP000485058">
    <property type="component" value="Unassembled WGS sequence"/>
</dbReference>
<gene>
    <name evidence="1" type="ORF">HaLaN_19336</name>
</gene>
<protein>
    <submittedName>
        <fullName evidence="1">Uncharacterized protein</fullName>
    </submittedName>
</protein>
<organism evidence="1 2">
    <name type="scientific">Haematococcus lacustris</name>
    <name type="common">Green alga</name>
    <name type="synonym">Haematococcus pluvialis</name>
    <dbReference type="NCBI Taxonomy" id="44745"/>
    <lineage>
        <taxon>Eukaryota</taxon>
        <taxon>Viridiplantae</taxon>
        <taxon>Chlorophyta</taxon>
        <taxon>core chlorophytes</taxon>
        <taxon>Chlorophyceae</taxon>
        <taxon>CS clade</taxon>
        <taxon>Chlamydomonadales</taxon>
        <taxon>Haematococcaceae</taxon>
        <taxon>Haematococcus</taxon>
    </lineage>
</organism>
<reference evidence="1 2" key="1">
    <citation type="submission" date="2020-02" db="EMBL/GenBank/DDBJ databases">
        <title>Draft genome sequence of Haematococcus lacustris strain NIES-144.</title>
        <authorList>
            <person name="Morimoto D."/>
            <person name="Nakagawa S."/>
            <person name="Yoshida T."/>
            <person name="Sawayama S."/>
        </authorList>
    </citation>
    <scope>NUCLEOTIDE SEQUENCE [LARGE SCALE GENOMIC DNA]</scope>
    <source>
        <strain evidence="1 2">NIES-144</strain>
    </source>
</reference>